<accession>A0A1M7LVD8</accession>
<dbReference type="PRINTS" id="PR01590">
    <property type="entry name" value="HTHFIS"/>
</dbReference>
<organism evidence="8 9">
    <name type="scientific">Chitinophaga jiangningensis</name>
    <dbReference type="NCBI Taxonomy" id="1419482"/>
    <lineage>
        <taxon>Bacteria</taxon>
        <taxon>Pseudomonadati</taxon>
        <taxon>Bacteroidota</taxon>
        <taxon>Chitinophagia</taxon>
        <taxon>Chitinophagales</taxon>
        <taxon>Chitinophagaceae</taxon>
        <taxon>Chitinophaga</taxon>
    </lineage>
</organism>
<name>A0A1M7LVD8_9BACT</name>
<evidence type="ECO:0000256" key="2">
    <source>
        <dbReference type="ARBA" id="ARBA00022840"/>
    </source>
</evidence>
<dbReference type="AlphaFoldDB" id="A0A1M7LVD8"/>
<evidence type="ECO:0000256" key="4">
    <source>
        <dbReference type="ARBA" id="ARBA00023163"/>
    </source>
</evidence>
<dbReference type="Pfam" id="PF02954">
    <property type="entry name" value="HTH_8"/>
    <property type="match status" value="1"/>
</dbReference>
<dbReference type="InterPro" id="IPR002197">
    <property type="entry name" value="HTH_Fis"/>
</dbReference>
<proteinExistence type="predicted"/>
<feature type="modified residue" description="4-aspartylphosphate" evidence="5">
    <location>
        <position position="50"/>
    </location>
</feature>
<dbReference type="Pfam" id="PF00158">
    <property type="entry name" value="Sigma54_activat"/>
    <property type="match status" value="1"/>
</dbReference>
<keyword evidence="2" id="KW-0067">ATP-binding</keyword>
<dbReference type="SUPFAM" id="SSF46689">
    <property type="entry name" value="Homeodomain-like"/>
    <property type="match status" value="1"/>
</dbReference>
<evidence type="ECO:0000313" key="9">
    <source>
        <dbReference type="Proteomes" id="UP000184420"/>
    </source>
</evidence>
<dbReference type="InterPro" id="IPR002078">
    <property type="entry name" value="Sigma_54_int"/>
</dbReference>
<keyword evidence="3" id="KW-0805">Transcription regulation</keyword>
<dbReference type="GO" id="GO:0000160">
    <property type="term" value="P:phosphorelay signal transduction system"/>
    <property type="evidence" value="ECO:0007669"/>
    <property type="project" value="InterPro"/>
</dbReference>
<dbReference type="OrthoDB" id="9767106at2"/>
<dbReference type="SUPFAM" id="SSF52172">
    <property type="entry name" value="CheY-like"/>
    <property type="match status" value="1"/>
</dbReference>
<dbReference type="Gene3D" id="3.40.50.300">
    <property type="entry name" value="P-loop containing nucleotide triphosphate hydrolases"/>
    <property type="match status" value="1"/>
</dbReference>
<reference evidence="8 9" key="1">
    <citation type="submission" date="2016-11" db="EMBL/GenBank/DDBJ databases">
        <authorList>
            <person name="Jaros S."/>
            <person name="Januszkiewicz K."/>
            <person name="Wedrychowicz H."/>
        </authorList>
    </citation>
    <scope>NUCLEOTIDE SEQUENCE [LARGE SCALE GENOMIC DNA]</scope>
    <source>
        <strain evidence="8 9">DSM 27406</strain>
    </source>
</reference>
<dbReference type="STRING" id="1419482.SAMN05444266_111146"/>
<dbReference type="InterPro" id="IPR025943">
    <property type="entry name" value="Sigma_54_int_dom_ATP-bd_2"/>
</dbReference>
<dbReference type="InterPro" id="IPR011006">
    <property type="entry name" value="CheY-like_superfamily"/>
</dbReference>
<dbReference type="SUPFAM" id="SSF52540">
    <property type="entry name" value="P-loop containing nucleoside triphosphate hydrolases"/>
    <property type="match status" value="1"/>
</dbReference>
<dbReference type="InterPro" id="IPR001789">
    <property type="entry name" value="Sig_transdc_resp-reg_receiver"/>
</dbReference>
<evidence type="ECO:0000313" key="8">
    <source>
        <dbReference type="EMBL" id="SHM81748.1"/>
    </source>
</evidence>
<dbReference type="InterPro" id="IPR009057">
    <property type="entry name" value="Homeodomain-like_sf"/>
</dbReference>
<evidence type="ECO:0000256" key="3">
    <source>
        <dbReference type="ARBA" id="ARBA00023015"/>
    </source>
</evidence>
<dbReference type="Gene3D" id="3.40.50.2300">
    <property type="match status" value="1"/>
</dbReference>
<dbReference type="Proteomes" id="UP000184420">
    <property type="component" value="Unassembled WGS sequence"/>
</dbReference>
<dbReference type="PANTHER" id="PTHR32071">
    <property type="entry name" value="TRANSCRIPTIONAL REGULATORY PROTEIN"/>
    <property type="match status" value="1"/>
</dbReference>
<gene>
    <name evidence="8" type="ORF">SAMN05444266_111146</name>
</gene>
<dbReference type="InterPro" id="IPR025662">
    <property type="entry name" value="Sigma_54_int_dom_ATP-bd_1"/>
</dbReference>
<dbReference type="CDD" id="cd00009">
    <property type="entry name" value="AAA"/>
    <property type="match status" value="1"/>
</dbReference>
<dbReference type="GO" id="GO:0006355">
    <property type="term" value="P:regulation of DNA-templated transcription"/>
    <property type="evidence" value="ECO:0007669"/>
    <property type="project" value="InterPro"/>
</dbReference>
<evidence type="ECO:0000256" key="1">
    <source>
        <dbReference type="ARBA" id="ARBA00022741"/>
    </source>
</evidence>
<sequence>MILIVDDDIAVRTSLQLMLEGALFRSVCADGHDAALRQLALHPVQLVILDMNFTPETSGKEGLALLREIREDYPNIPVILITGWATIQLAVEGMKLGAADFINKPWSNDHLLQSIRTALQLKAQQPLPAIRKELDSRYRFGQIIGQDPQLLQVLETIGRIAATDAPVLITGESGTGKELIAEAIHENSGRASKPFVKVNLGGIAATLFESEMFGHVRGAFTDARNDRTGRFEMAHKGTIFLDEIGDLDAASQVKLLRVLQDRTYEVLGSSRTKMVDVRVVCATNRNLGEMVAQGLFREDLLYRINLISIKLPALRERTSDIPLLLDFFTGNLKEIYRRPALGVTPAAVKWLSRQPFPGNIRQFKNLVERTILLAPQDTLDVADFQGHLAATATGTNGRQLPAVGEFTLEEMEVLMIRKAMEFHRNKVSRAAASLGLTRSALYRRLEKYNIPYDETED</sequence>
<dbReference type="Gene3D" id="1.10.10.60">
    <property type="entry name" value="Homeodomain-like"/>
    <property type="match status" value="1"/>
</dbReference>
<dbReference type="Gene3D" id="1.10.8.60">
    <property type="match status" value="1"/>
</dbReference>
<evidence type="ECO:0000259" key="7">
    <source>
        <dbReference type="PROSITE" id="PS50110"/>
    </source>
</evidence>
<dbReference type="EMBL" id="FRBL01000011">
    <property type="protein sequence ID" value="SHM81748.1"/>
    <property type="molecule type" value="Genomic_DNA"/>
</dbReference>
<keyword evidence="4" id="KW-0804">Transcription</keyword>
<dbReference type="SMART" id="SM00382">
    <property type="entry name" value="AAA"/>
    <property type="match status" value="1"/>
</dbReference>
<dbReference type="InterPro" id="IPR027417">
    <property type="entry name" value="P-loop_NTPase"/>
</dbReference>
<keyword evidence="5" id="KW-0597">Phosphoprotein</keyword>
<dbReference type="SMART" id="SM00448">
    <property type="entry name" value="REC"/>
    <property type="match status" value="1"/>
</dbReference>
<dbReference type="RefSeq" id="WP_073086798.1">
    <property type="nucleotide sequence ID" value="NZ_FRBL01000011.1"/>
</dbReference>
<keyword evidence="8" id="KW-0238">DNA-binding</keyword>
<dbReference type="Pfam" id="PF25601">
    <property type="entry name" value="AAA_lid_14"/>
    <property type="match status" value="1"/>
</dbReference>
<dbReference type="PROSITE" id="PS00675">
    <property type="entry name" value="SIGMA54_INTERACT_1"/>
    <property type="match status" value="1"/>
</dbReference>
<dbReference type="GO" id="GO:0005524">
    <property type="term" value="F:ATP binding"/>
    <property type="evidence" value="ECO:0007669"/>
    <property type="project" value="UniProtKB-KW"/>
</dbReference>
<dbReference type="PROSITE" id="PS50110">
    <property type="entry name" value="RESPONSE_REGULATORY"/>
    <property type="match status" value="1"/>
</dbReference>
<dbReference type="InterPro" id="IPR003593">
    <property type="entry name" value="AAA+_ATPase"/>
</dbReference>
<evidence type="ECO:0000259" key="6">
    <source>
        <dbReference type="PROSITE" id="PS50045"/>
    </source>
</evidence>
<protein>
    <submittedName>
        <fullName evidence="8">DNA-binding transcriptional response regulator, NtrC family, contains REC, AAA-type ATPase, and a Fis-type DNA-binding domains</fullName>
    </submittedName>
</protein>
<dbReference type="GO" id="GO:0043565">
    <property type="term" value="F:sequence-specific DNA binding"/>
    <property type="evidence" value="ECO:0007669"/>
    <property type="project" value="InterPro"/>
</dbReference>
<keyword evidence="1" id="KW-0547">Nucleotide-binding</keyword>
<evidence type="ECO:0000256" key="5">
    <source>
        <dbReference type="PROSITE-ProRule" id="PRU00169"/>
    </source>
</evidence>
<dbReference type="PANTHER" id="PTHR32071:SF57">
    <property type="entry name" value="C4-DICARBOXYLATE TRANSPORT TRANSCRIPTIONAL REGULATORY PROTEIN DCTD"/>
    <property type="match status" value="1"/>
</dbReference>
<keyword evidence="9" id="KW-1185">Reference proteome</keyword>
<feature type="domain" description="Response regulatory" evidence="7">
    <location>
        <begin position="1"/>
        <end position="119"/>
    </location>
</feature>
<dbReference type="Pfam" id="PF00072">
    <property type="entry name" value="Response_reg"/>
    <property type="match status" value="1"/>
</dbReference>
<dbReference type="InterPro" id="IPR058031">
    <property type="entry name" value="AAA_lid_NorR"/>
</dbReference>
<dbReference type="PROSITE" id="PS50045">
    <property type="entry name" value="SIGMA54_INTERACT_4"/>
    <property type="match status" value="1"/>
</dbReference>
<feature type="domain" description="Sigma-54 factor interaction" evidence="6">
    <location>
        <begin position="143"/>
        <end position="372"/>
    </location>
</feature>
<dbReference type="FunFam" id="3.40.50.300:FF:000006">
    <property type="entry name" value="DNA-binding transcriptional regulator NtrC"/>
    <property type="match status" value="1"/>
</dbReference>
<dbReference type="PROSITE" id="PS00676">
    <property type="entry name" value="SIGMA54_INTERACT_2"/>
    <property type="match status" value="1"/>
</dbReference>